<dbReference type="InterPro" id="IPR002346">
    <property type="entry name" value="Mopterin_DH_FAD-bd"/>
</dbReference>
<dbReference type="FunFam" id="3.90.1170.50:FF:000003">
    <property type="entry name" value="Aldehyde oxidase"/>
    <property type="match status" value="1"/>
</dbReference>
<keyword evidence="8" id="KW-1185">Reference proteome</keyword>
<dbReference type="SUPFAM" id="SSF56176">
    <property type="entry name" value="FAD-binding/transporter-associated domain-like"/>
    <property type="match status" value="1"/>
</dbReference>
<organism evidence="7 8">
    <name type="scientific">Eumeta variegata</name>
    <name type="common">Bagworm moth</name>
    <name type="synonym">Eumeta japonica</name>
    <dbReference type="NCBI Taxonomy" id="151549"/>
    <lineage>
        <taxon>Eukaryota</taxon>
        <taxon>Metazoa</taxon>
        <taxon>Ecdysozoa</taxon>
        <taxon>Arthropoda</taxon>
        <taxon>Hexapoda</taxon>
        <taxon>Insecta</taxon>
        <taxon>Pterygota</taxon>
        <taxon>Neoptera</taxon>
        <taxon>Endopterygota</taxon>
        <taxon>Lepidoptera</taxon>
        <taxon>Glossata</taxon>
        <taxon>Ditrysia</taxon>
        <taxon>Tineoidea</taxon>
        <taxon>Psychidae</taxon>
        <taxon>Oiketicinae</taxon>
        <taxon>Eumeta</taxon>
    </lineage>
</organism>
<dbReference type="InterPro" id="IPR016169">
    <property type="entry name" value="FAD-bd_PCMH_sub2"/>
</dbReference>
<dbReference type="Gene3D" id="3.90.1170.50">
    <property type="entry name" value="Aldehyde oxidase/xanthine dehydrogenase, a/b hammerhead"/>
    <property type="match status" value="1"/>
</dbReference>
<dbReference type="Gene3D" id="3.30.465.10">
    <property type="match status" value="1"/>
</dbReference>
<dbReference type="SMART" id="SM01008">
    <property type="entry name" value="Ald_Xan_dh_C"/>
    <property type="match status" value="1"/>
</dbReference>
<protein>
    <submittedName>
        <fullName evidence="7">Xanthine dehydrogenase 2</fullName>
    </submittedName>
</protein>
<gene>
    <name evidence="7" type="primary">XDH2</name>
    <name evidence="7" type="ORF">EVAR_58764_1</name>
</gene>
<dbReference type="PANTHER" id="PTHR45444">
    <property type="entry name" value="XANTHINE DEHYDROGENASE"/>
    <property type="match status" value="1"/>
</dbReference>
<dbReference type="OrthoDB" id="8300278at2759"/>
<evidence type="ECO:0000256" key="2">
    <source>
        <dbReference type="ARBA" id="ARBA00004275"/>
    </source>
</evidence>
<dbReference type="InterPro" id="IPR016208">
    <property type="entry name" value="Ald_Oxase/xanthine_DH-like"/>
</dbReference>
<dbReference type="Pfam" id="PF02738">
    <property type="entry name" value="MoCoBD_1"/>
    <property type="match status" value="1"/>
</dbReference>
<dbReference type="InterPro" id="IPR005107">
    <property type="entry name" value="CO_DH_flav_C"/>
</dbReference>
<dbReference type="GO" id="GO:0071949">
    <property type="term" value="F:FAD binding"/>
    <property type="evidence" value="ECO:0007669"/>
    <property type="project" value="InterPro"/>
</dbReference>
<evidence type="ECO:0000256" key="5">
    <source>
        <dbReference type="ARBA" id="ARBA00023140"/>
    </source>
</evidence>
<dbReference type="PANTHER" id="PTHR45444:SF3">
    <property type="entry name" value="XANTHINE DEHYDROGENASE"/>
    <property type="match status" value="1"/>
</dbReference>
<dbReference type="InterPro" id="IPR000674">
    <property type="entry name" value="Ald_Oxase/Xan_DH_a/b"/>
</dbReference>
<dbReference type="Gene3D" id="1.10.150.120">
    <property type="entry name" value="[2Fe-2S]-binding domain"/>
    <property type="match status" value="1"/>
</dbReference>
<dbReference type="SUPFAM" id="SSF56003">
    <property type="entry name" value="Molybdenum cofactor-binding domain"/>
    <property type="match status" value="1"/>
</dbReference>
<comment type="subunit">
    <text evidence="3">Homodimer.</text>
</comment>
<dbReference type="FunFam" id="3.30.390.50:FF:000003">
    <property type="entry name" value="Aldehyde oxidase1"/>
    <property type="match status" value="1"/>
</dbReference>
<dbReference type="InterPro" id="IPR036683">
    <property type="entry name" value="CO_DH_flav_C_dom_sf"/>
</dbReference>
<comment type="caution">
    <text evidence="7">The sequence shown here is derived from an EMBL/GenBank/DDBJ whole genome shotgun (WGS) entry which is preliminary data.</text>
</comment>
<dbReference type="InterPro" id="IPR037165">
    <property type="entry name" value="AldOxase/xan_DH_Mopterin-bd_sf"/>
</dbReference>
<dbReference type="InterPro" id="IPR016166">
    <property type="entry name" value="FAD-bd_PCMH"/>
</dbReference>
<dbReference type="Pfam" id="PF01315">
    <property type="entry name" value="Ald_Xan_dh_C"/>
    <property type="match status" value="1"/>
</dbReference>
<dbReference type="FunFam" id="3.30.465.10:FF:000013">
    <property type="entry name" value="Aldehyde oxidase"/>
    <property type="match status" value="1"/>
</dbReference>
<dbReference type="Proteomes" id="UP000299102">
    <property type="component" value="Unassembled WGS sequence"/>
</dbReference>
<dbReference type="Pfam" id="PF03450">
    <property type="entry name" value="CO_deh_flav_C"/>
    <property type="match status" value="1"/>
</dbReference>
<evidence type="ECO:0000313" key="7">
    <source>
        <dbReference type="EMBL" id="GBP91385.1"/>
    </source>
</evidence>
<comment type="cofactor">
    <cofactor evidence="1">
        <name>FAD</name>
        <dbReference type="ChEBI" id="CHEBI:57692"/>
    </cofactor>
</comment>
<dbReference type="Gene3D" id="3.30.390.50">
    <property type="entry name" value="CO dehydrogenase flavoprotein, C-terminal domain"/>
    <property type="match status" value="1"/>
</dbReference>
<dbReference type="AlphaFoldDB" id="A0A4C1ZXK4"/>
<sequence>MEEIENSFAGNICRCTGYRPIADAFKSFACNANRTLLDKVCDLEDLAAFKPCGVLCAGKCRHKKTGMSKKPLLGKFDYESDDNGFENKNEEDWCILHGSDNKMIVIDIGDHKWYKTYSLDEVFKAMGNNTDYKLIAGNTGQGVYHVTDYPQNVIDVSSVSELRGYFIDVNLVLGAGMPLAEMMDVFKKLSRERKEFSYLKEFYNHMDLVAHVPVRNIGTIGGNLFMKHEHNDFQSDVFLLFETVGATISIGEANKETVIVYLKDFLKINMKGKIILNVKLPPLSLCCLVKTYKIMPRSQNAHAHVNAGFMFRFDRKTNKIAEANIVFGSISPTFIHATKTEALLVGKYLFTNDTLQLALKTLADEIKPEASPAEPSTAYRKMLAISLFYKAILSLCPDDAVDKRMRSGGSVIKRSVSQGTQTYDTDKSVWPLNQPIPKIEALVQCAGEAVFANDLPAQPGEVYGALVLAKAPAGSVIDSFDAAEALKLDGVVAFYTAKDIPGKNSFVPVGALLIQEEEEILCSKIIKYFGQPVAIIVANREKLANKAANMVKVKYATINKNKPLLTIEDVLKSPEKKARVVNNKTVEPTARGNDIKCIVTGEYTIESQYHYFMEPQTCVVKPTEDGMEVHSATQWLDLTNTAISEALNVPANRLVQLTLRKVMLKMEMIFCLSRKYRANEVRRHKQDF</sequence>
<dbReference type="EMBL" id="BGZK01002166">
    <property type="protein sequence ID" value="GBP91385.1"/>
    <property type="molecule type" value="Genomic_DNA"/>
</dbReference>
<dbReference type="InterPro" id="IPR036856">
    <property type="entry name" value="Ald_Oxase/Xan_DH_a/b_sf"/>
</dbReference>
<dbReference type="Pfam" id="PF00941">
    <property type="entry name" value="FAD_binding_5"/>
    <property type="match status" value="1"/>
</dbReference>
<dbReference type="STRING" id="151549.A0A4C1ZXK4"/>
<reference evidence="7 8" key="1">
    <citation type="journal article" date="2019" name="Commun. Biol.">
        <title>The bagworm genome reveals a unique fibroin gene that provides high tensile strength.</title>
        <authorList>
            <person name="Kono N."/>
            <person name="Nakamura H."/>
            <person name="Ohtoshi R."/>
            <person name="Tomita M."/>
            <person name="Numata K."/>
            <person name="Arakawa K."/>
        </authorList>
    </citation>
    <scope>NUCLEOTIDE SEQUENCE [LARGE SCALE GENOMIC DNA]</scope>
</reference>
<name>A0A4C1ZXK4_EUMVA</name>
<dbReference type="GO" id="GO:0016491">
    <property type="term" value="F:oxidoreductase activity"/>
    <property type="evidence" value="ECO:0007669"/>
    <property type="project" value="UniProtKB-KW"/>
</dbReference>
<evidence type="ECO:0000259" key="6">
    <source>
        <dbReference type="PROSITE" id="PS51387"/>
    </source>
</evidence>
<proteinExistence type="predicted"/>
<dbReference type="GO" id="GO:0005777">
    <property type="term" value="C:peroxisome"/>
    <property type="evidence" value="ECO:0007669"/>
    <property type="project" value="UniProtKB-SubCell"/>
</dbReference>
<comment type="subcellular location">
    <subcellularLocation>
        <location evidence="2">Peroxisome</location>
    </subcellularLocation>
</comment>
<dbReference type="InterPro" id="IPR008274">
    <property type="entry name" value="AldOxase/xan_DH_MoCoBD1"/>
</dbReference>
<keyword evidence="4" id="KW-0560">Oxidoreductase</keyword>
<dbReference type="InterPro" id="IPR036318">
    <property type="entry name" value="FAD-bd_PCMH-like_sf"/>
</dbReference>
<keyword evidence="5" id="KW-0576">Peroxisome</keyword>
<dbReference type="SUPFAM" id="SSF54665">
    <property type="entry name" value="CO dehydrogenase molybdoprotein N-domain-like"/>
    <property type="match status" value="1"/>
</dbReference>
<dbReference type="Gene3D" id="3.30.365.10">
    <property type="entry name" value="Aldehyde oxidase/xanthine dehydrogenase, molybdopterin binding domain"/>
    <property type="match status" value="1"/>
</dbReference>
<dbReference type="InterPro" id="IPR036884">
    <property type="entry name" value="2Fe-2S-bd_dom_sf"/>
</dbReference>
<dbReference type="SUPFAM" id="SSF55447">
    <property type="entry name" value="CO dehydrogenase flavoprotein C-terminal domain-like"/>
    <property type="match status" value="1"/>
</dbReference>
<evidence type="ECO:0000256" key="3">
    <source>
        <dbReference type="ARBA" id="ARBA00011738"/>
    </source>
</evidence>
<evidence type="ECO:0000313" key="8">
    <source>
        <dbReference type="Proteomes" id="UP000299102"/>
    </source>
</evidence>
<dbReference type="PROSITE" id="PS51387">
    <property type="entry name" value="FAD_PCMH"/>
    <property type="match status" value="1"/>
</dbReference>
<dbReference type="GO" id="GO:0005506">
    <property type="term" value="F:iron ion binding"/>
    <property type="evidence" value="ECO:0007669"/>
    <property type="project" value="InterPro"/>
</dbReference>
<evidence type="ECO:0000256" key="4">
    <source>
        <dbReference type="ARBA" id="ARBA00023002"/>
    </source>
</evidence>
<evidence type="ECO:0000256" key="1">
    <source>
        <dbReference type="ARBA" id="ARBA00001974"/>
    </source>
</evidence>
<dbReference type="SMART" id="SM01092">
    <property type="entry name" value="CO_deh_flav_C"/>
    <property type="match status" value="1"/>
</dbReference>
<accession>A0A4C1ZXK4</accession>
<dbReference type="SUPFAM" id="SSF47741">
    <property type="entry name" value="CO dehydrogenase ISP C-domain like"/>
    <property type="match status" value="1"/>
</dbReference>
<feature type="domain" description="FAD-binding PCMH-type" evidence="6">
    <location>
        <begin position="106"/>
        <end position="285"/>
    </location>
</feature>